<reference evidence="2 3" key="1">
    <citation type="journal article" date="2018" name="Int. J. Syst. Evol. Microbiol.">
        <title>Pseudooceanicola lipolyticus sp. nov., a marine alphaproteobacterium, reclassification of Oceanicola flagellatus as Pseudooceanicola flagellatus comb. nov. and emended description of the genus Pseudooceanicola.</title>
        <authorList>
            <person name="Huang M.-M."/>
            <person name="Guo L.-L."/>
            <person name="Wu Y.-H."/>
            <person name="Lai Q.-L."/>
            <person name="Shao Z.-Z."/>
            <person name="Wang C.-S."/>
            <person name="Wu M."/>
            <person name="Xu X.-W."/>
        </authorList>
    </citation>
    <scope>NUCLEOTIDE SEQUENCE [LARGE SCALE GENOMIC DNA]</scope>
    <source>
        <strain evidence="2 3">157</strain>
    </source>
</reference>
<gene>
    <name evidence="2" type="ORF">CVM52_15085</name>
</gene>
<accession>A0A2M8IZC0</accession>
<evidence type="ECO:0000259" key="1">
    <source>
        <dbReference type="Pfam" id="PF06445"/>
    </source>
</evidence>
<dbReference type="InterPro" id="IPR008319">
    <property type="entry name" value="GyrI-like_CCH_Lin2189-like"/>
</dbReference>
<dbReference type="InterPro" id="IPR029442">
    <property type="entry name" value="GyrI-like"/>
</dbReference>
<name>A0A2M8IZC0_9RHOB</name>
<dbReference type="Proteomes" id="UP000231553">
    <property type="component" value="Unassembled WGS sequence"/>
</dbReference>
<protein>
    <recommendedName>
        <fullName evidence="1">GyrI-like small molecule binding domain-containing protein</fullName>
    </recommendedName>
</protein>
<dbReference type="AlphaFoldDB" id="A0A2M8IZC0"/>
<comment type="caution">
    <text evidence="2">The sequence shown here is derived from an EMBL/GenBank/DDBJ whole genome shotgun (WGS) entry which is preliminary data.</text>
</comment>
<organism evidence="2 3">
    <name type="scientific">Pseudooceanicola lipolyticus</name>
    <dbReference type="NCBI Taxonomy" id="2029104"/>
    <lineage>
        <taxon>Bacteria</taxon>
        <taxon>Pseudomonadati</taxon>
        <taxon>Pseudomonadota</taxon>
        <taxon>Alphaproteobacteria</taxon>
        <taxon>Rhodobacterales</taxon>
        <taxon>Paracoccaceae</taxon>
        <taxon>Pseudooceanicola</taxon>
    </lineage>
</organism>
<feature type="domain" description="GyrI-like small molecule binding" evidence="1">
    <location>
        <begin position="49"/>
        <end position="227"/>
    </location>
</feature>
<evidence type="ECO:0000313" key="2">
    <source>
        <dbReference type="EMBL" id="PJE35848.1"/>
    </source>
</evidence>
<dbReference type="PIRSF" id="PIRSF031644">
    <property type="entry name" value="UCP031644"/>
    <property type="match status" value="1"/>
</dbReference>
<evidence type="ECO:0000313" key="3">
    <source>
        <dbReference type="Proteomes" id="UP000231553"/>
    </source>
</evidence>
<keyword evidence="3" id="KW-1185">Reference proteome</keyword>
<dbReference type="EMBL" id="PGTB01000068">
    <property type="protein sequence ID" value="PJE35848.1"/>
    <property type="molecule type" value="Genomic_DNA"/>
</dbReference>
<dbReference type="Gene3D" id="3.20.80.10">
    <property type="entry name" value="Regulatory factor, effector binding domain"/>
    <property type="match status" value="1"/>
</dbReference>
<dbReference type="OrthoDB" id="4772335at2"/>
<dbReference type="SUPFAM" id="SSF55136">
    <property type="entry name" value="Probable bacterial effector-binding domain"/>
    <property type="match status" value="1"/>
</dbReference>
<sequence length="232" mass="26752">MQSLGVSVDFLNRWSLLRLQPREVIVAKKIDFKKERKTLFQPPVGDFVEVDVPAMRFVMVDGNGDPNTVTSYREALEWLYTVSYAMKFAAKNEFDRDYVVPPLEGLWWAEDPADFILRNKDRWSWTMMILVPDFVTEEMFCTARDKAAQKLGSAPKTSRLASLAEGRCLQTMHIGSYDDEGPTLARLHDEIMPRSDLTFNGPHHEIYISDPRRVAPDRLKTVLRQPVRPSEM</sequence>
<proteinExistence type="predicted"/>
<dbReference type="Pfam" id="PF06445">
    <property type="entry name" value="GyrI-like"/>
    <property type="match status" value="1"/>
</dbReference>
<dbReference type="InterPro" id="IPR011256">
    <property type="entry name" value="Reg_factor_effector_dom_sf"/>
</dbReference>